<accession>A0A316F0M8</accession>
<organism evidence="2 3">
    <name type="scientific">Cupriavidus plantarum</name>
    <dbReference type="NCBI Taxonomy" id="942865"/>
    <lineage>
        <taxon>Bacteria</taxon>
        <taxon>Pseudomonadati</taxon>
        <taxon>Pseudomonadota</taxon>
        <taxon>Betaproteobacteria</taxon>
        <taxon>Burkholderiales</taxon>
        <taxon>Burkholderiaceae</taxon>
        <taxon>Cupriavidus</taxon>
    </lineage>
</organism>
<dbReference type="RefSeq" id="WP_109581682.1">
    <property type="nucleotide sequence ID" value="NZ_QGGT01000001.1"/>
</dbReference>
<dbReference type="EMBL" id="QGGT01000001">
    <property type="protein sequence ID" value="PWK38046.1"/>
    <property type="molecule type" value="Genomic_DNA"/>
</dbReference>
<reference evidence="2 3" key="1">
    <citation type="submission" date="2018-05" db="EMBL/GenBank/DDBJ databases">
        <title>Genomic Encyclopedia of Type Strains, Phase IV (KMG-V): Genome sequencing to study the core and pangenomes of soil and plant-associated prokaryotes.</title>
        <authorList>
            <person name="Whitman W."/>
        </authorList>
    </citation>
    <scope>NUCLEOTIDE SEQUENCE [LARGE SCALE GENOMIC DNA]</scope>
    <source>
        <strain evidence="2 3">SLV-132</strain>
    </source>
</reference>
<evidence type="ECO:0000313" key="3">
    <source>
        <dbReference type="Proteomes" id="UP000245754"/>
    </source>
</evidence>
<evidence type="ECO:0000313" key="2">
    <source>
        <dbReference type="EMBL" id="PWK38046.1"/>
    </source>
</evidence>
<dbReference type="AlphaFoldDB" id="A0A316F0M8"/>
<comment type="caution">
    <text evidence="2">The sequence shown here is derived from an EMBL/GenBank/DDBJ whole genome shotgun (WGS) entry which is preliminary data.</text>
</comment>
<gene>
    <name evidence="2" type="ORF">C7419_1011934</name>
</gene>
<keyword evidence="3" id="KW-1185">Reference proteome</keyword>
<feature type="chain" id="PRO_5016248220" evidence="1">
    <location>
        <begin position="24"/>
        <end position="223"/>
    </location>
</feature>
<evidence type="ECO:0000256" key="1">
    <source>
        <dbReference type="SAM" id="SignalP"/>
    </source>
</evidence>
<dbReference type="Pfam" id="PF06551">
    <property type="entry name" value="DUF1120"/>
    <property type="match status" value="1"/>
</dbReference>
<proteinExistence type="predicted"/>
<sequence>MNQITKTSLVAALLASASIGAFAAETADLTVKGVIKPAACNVSLSGGATIDFGTIPANTLSDTAFTNLGTKSIDLTISCDAPTKVGLAASDGRAGTSVPGVGRFLYGNQGDADTFGIGEIDGKKIGGYILFADTAPLSDSKTGNRVASSDQGATWSQSTNASNAITPTRLHAFADANTTVPGAFKTVQQTYKVSVAVNKTGDLPTLSREIPIDGLATFTVKYL</sequence>
<feature type="signal peptide" evidence="1">
    <location>
        <begin position="1"/>
        <end position="23"/>
    </location>
</feature>
<dbReference type="InterPro" id="IPR010546">
    <property type="entry name" value="DUF1120"/>
</dbReference>
<dbReference type="SUPFAM" id="SSF49401">
    <property type="entry name" value="Bacterial adhesins"/>
    <property type="match status" value="1"/>
</dbReference>
<keyword evidence="1" id="KW-0732">Signal</keyword>
<dbReference type="Proteomes" id="UP000245754">
    <property type="component" value="Unassembled WGS sequence"/>
</dbReference>
<name>A0A316F0M8_9BURK</name>
<protein>
    <submittedName>
        <fullName evidence="2">Uncharacterized protein DUF1120</fullName>
    </submittedName>
</protein>
<dbReference type="InterPro" id="IPR008966">
    <property type="entry name" value="Adhesion_dom_sf"/>
</dbReference>